<dbReference type="GO" id="GO:0005524">
    <property type="term" value="F:ATP binding"/>
    <property type="evidence" value="ECO:0007669"/>
    <property type="project" value="UniProtKB-UniRule"/>
</dbReference>
<dbReference type="GO" id="GO:0004674">
    <property type="term" value="F:protein serine/threonine kinase activity"/>
    <property type="evidence" value="ECO:0007669"/>
    <property type="project" value="UniProtKB-KW"/>
</dbReference>
<gene>
    <name evidence="6" type="ORF">HF324_31105</name>
    <name evidence="5" type="ORF">HF329_31085</name>
</gene>
<dbReference type="PROSITE" id="PS50011">
    <property type="entry name" value="PROTEIN_KINASE_DOM"/>
    <property type="match status" value="1"/>
</dbReference>
<dbReference type="InterPro" id="IPR000719">
    <property type="entry name" value="Prot_kinase_dom"/>
</dbReference>
<dbReference type="PROSITE" id="PS00107">
    <property type="entry name" value="PROTEIN_KINASE_ATP"/>
    <property type="match status" value="1"/>
</dbReference>
<dbReference type="Proteomes" id="UP000503144">
    <property type="component" value="Chromosome"/>
</dbReference>
<dbReference type="AlphaFoldDB" id="A0AAE6ZMP5"/>
<evidence type="ECO:0000256" key="3">
    <source>
        <dbReference type="PROSITE-ProRule" id="PRU10141"/>
    </source>
</evidence>
<dbReference type="PROSITE" id="PS00108">
    <property type="entry name" value="PROTEIN_KINASE_ST"/>
    <property type="match status" value="1"/>
</dbReference>
<keyword evidence="2 3" id="KW-0067">ATP-binding</keyword>
<evidence type="ECO:0000313" key="5">
    <source>
        <dbReference type="EMBL" id="QJB35512.1"/>
    </source>
</evidence>
<reference evidence="7 8" key="1">
    <citation type="submission" date="2020-04" db="EMBL/GenBank/DDBJ databases">
        <authorList>
            <person name="Kittiwongwattana C."/>
        </authorList>
    </citation>
    <scope>NUCLEOTIDE SEQUENCE [LARGE SCALE GENOMIC DNA]</scope>
    <source>
        <strain evidence="6 8">1303</strain>
        <strain evidence="7">1310</strain>
    </source>
</reference>
<dbReference type="SMART" id="SM00220">
    <property type="entry name" value="S_TKc"/>
    <property type="match status" value="1"/>
</dbReference>
<dbReference type="PANTHER" id="PTHR24345">
    <property type="entry name" value="SERINE/THREONINE-PROTEIN KINASE PLK"/>
    <property type="match status" value="1"/>
</dbReference>
<keyword evidence="5" id="KW-0723">Serine/threonine-protein kinase</keyword>
<dbReference type="InterPro" id="IPR011009">
    <property type="entry name" value="Kinase-like_dom_sf"/>
</dbReference>
<dbReference type="Pfam" id="PF00069">
    <property type="entry name" value="Pkinase"/>
    <property type="match status" value="1"/>
</dbReference>
<dbReference type="KEGG" id="coy:HF329_31085"/>
<dbReference type="Proteomes" id="UP000502421">
    <property type="component" value="Chromosome"/>
</dbReference>
<reference evidence="5" key="2">
    <citation type="submission" date="2020-09" db="EMBL/GenBank/DDBJ databases">
        <authorList>
            <person name="Kittiwongwattana C."/>
        </authorList>
    </citation>
    <scope>NUCLEOTIDE SEQUENCE</scope>
    <source>
        <strain evidence="5">1310</strain>
    </source>
</reference>
<keyword evidence="8" id="KW-1185">Reference proteome</keyword>
<evidence type="ECO:0000313" key="8">
    <source>
        <dbReference type="Proteomes" id="UP000503144"/>
    </source>
</evidence>
<evidence type="ECO:0000259" key="4">
    <source>
        <dbReference type="PROSITE" id="PS50011"/>
    </source>
</evidence>
<dbReference type="EMBL" id="CP051204">
    <property type="protein sequence ID" value="QJB42055.1"/>
    <property type="molecule type" value="Genomic_DNA"/>
</dbReference>
<evidence type="ECO:0000256" key="1">
    <source>
        <dbReference type="ARBA" id="ARBA00022741"/>
    </source>
</evidence>
<dbReference type="CDD" id="cd14014">
    <property type="entry name" value="STKc_PknB_like"/>
    <property type="match status" value="1"/>
</dbReference>
<name>A0AAE6ZMP5_9BACT</name>
<evidence type="ECO:0000313" key="6">
    <source>
        <dbReference type="EMBL" id="QJB42055.1"/>
    </source>
</evidence>
<organism evidence="5 7">
    <name type="scientific">Chitinophaga oryzae</name>
    <dbReference type="NCBI Taxonomy" id="2725414"/>
    <lineage>
        <taxon>Bacteria</taxon>
        <taxon>Pseudomonadati</taxon>
        <taxon>Bacteroidota</taxon>
        <taxon>Chitinophagia</taxon>
        <taxon>Chitinophagales</taxon>
        <taxon>Chitinophagaceae</taxon>
        <taxon>Chitinophaga</taxon>
    </lineage>
</organism>
<proteinExistence type="predicted"/>
<dbReference type="Gene3D" id="3.30.200.20">
    <property type="entry name" value="Phosphorylase Kinase, domain 1"/>
    <property type="match status" value="1"/>
</dbReference>
<sequence length="338" mass="39209">MMKGTNIDKFRIVDHLGRGFFGEVILCYDPYLQKEIAVKVIKVPSPEEFVNAVKEGRTLDLVRHKHIVDVKDVRVTEFREERVVIIVMEYLSKGAIQKHIEKRFISVKEACRIIQQSLLGLEHAHNNNILHRDVKPGNILFGDNGEAKLSDFGLAINYHSDLGGTFGYIPHQPLEVIEGNAMNRQSDIYATGITLYRLLNNTNNLQFNFTSKDEWIKAVRKDQFPPRRYLDHIPEKVLKVLNRAIHKSTTTRFQSCRDFRQALEKLNFNIDWVCVDDDNWMGRNNGDTFTLHRYRKRTGWVIDFKKNGTRRSGCCLSSLPDNKADEEFFKIIKSTNLI</sequence>
<feature type="binding site" evidence="3">
    <location>
        <position position="39"/>
    </location>
    <ligand>
        <name>ATP</name>
        <dbReference type="ChEBI" id="CHEBI:30616"/>
    </ligand>
</feature>
<evidence type="ECO:0000313" key="7">
    <source>
        <dbReference type="Proteomes" id="UP000502421"/>
    </source>
</evidence>
<dbReference type="InterPro" id="IPR017441">
    <property type="entry name" value="Protein_kinase_ATP_BS"/>
</dbReference>
<keyword evidence="5" id="KW-0808">Transferase</keyword>
<protein>
    <submittedName>
        <fullName evidence="5">Serine/threonine protein kinase</fullName>
    </submittedName>
</protein>
<evidence type="ECO:0000256" key="2">
    <source>
        <dbReference type="ARBA" id="ARBA00022840"/>
    </source>
</evidence>
<keyword evidence="5" id="KW-0418">Kinase</keyword>
<feature type="domain" description="Protein kinase" evidence="4">
    <location>
        <begin position="10"/>
        <end position="266"/>
    </location>
</feature>
<dbReference type="SUPFAM" id="SSF56112">
    <property type="entry name" value="Protein kinase-like (PK-like)"/>
    <property type="match status" value="1"/>
</dbReference>
<dbReference type="RefSeq" id="WP_168810646.1">
    <property type="nucleotide sequence ID" value="NZ_CP051204.2"/>
</dbReference>
<accession>A0AAE6ZMP5</accession>
<keyword evidence="1 3" id="KW-0547">Nucleotide-binding</keyword>
<dbReference type="InterPro" id="IPR008271">
    <property type="entry name" value="Ser/Thr_kinase_AS"/>
</dbReference>
<dbReference type="EMBL" id="CP051205">
    <property type="protein sequence ID" value="QJB35512.1"/>
    <property type="molecule type" value="Genomic_DNA"/>
</dbReference>
<dbReference type="Gene3D" id="1.10.510.10">
    <property type="entry name" value="Transferase(Phosphotransferase) domain 1"/>
    <property type="match status" value="1"/>
</dbReference>